<keyword evidence="1" id="KW-0472">Membrane</keyword>
<gene>
    <name evidence="3" type="ORF">DNTS_027478</name>
</gene>
<evidence type="ECO:0000259" key="2">
    <source>
        <dbReference type="PROSITE" id="PS50835"/>
    </source>
</evidence>
<dbReference type="SUPFAM" id="SSF48726">
    <property type="entry name" value="Immunoglobulin"/>
    <property type="match status" value="4"/>
</dbReference>
<dbReference type="Pfam" id="PF07686">
    <property type="entry name" value="V-set"/>
    <property type="match status" value="1"/>
</dbReference>
<evidence type="ECO:0000313" key="4">
    <source>
        <dbReference type="Proteomes" id="UP000316079"/>
    </source>
</evidence>
<keyword evidence="4" id="KW-1185">Reference proteome</keyword>
<dbReference type="SMART" id="SM00409">
    <property type="entry name" value="IG"/>
    <property type="match status" value="4"/>
</dbReference>
<sequence length="706" mass="79909">ICSSLTSSRRVPLSASLTQTLEDVPEILDLFVSVFFHRKKIVQKLHKSGLICSSGGSQQQEEVVVEGGSVTLESGFTELKDEDLIRWRFGDEETVIAEIDVKTNRFSVFEDVLDGRFRDRLKLDQTGSLTIRNTTINHGGLYLLQTRDRNHTVPLRVDGRRSWRSVEVKRRDSVALSSGRTEIMKDEKIRWRYGGETIAEFDKERNLFTVHEDVLDGSFRNRLKLDNKTGTLTISDFRSEHSGLFSVSSEYFIVHFDLFVFDEMSVMEGESVSLSSDLTELKDEDLIRWRFGDEETVIAEIDVKTNRFSVFEDVLDGRFRDRLKLDQTGSLTIRNMTFNHGGLYLLQTRDRNHTVPLRVDGELNITLIRFNLKDDFLSLNESVNQNLFLSLFVIQEGGVGGEWRGETIAEIDKKRNLFTVHEDVLDGSFRNRLKLDDKTGTLTITDFRSEHSGLFSVSSEYFIVHFDLFVFEERSVMEGETVSLSCGTDGGWILWMFGDKGTLIARIKGSGCSGDVFEDVLDGRFRDRLKLDSKTGTLTISNIRAEHAGDYRCYQGYRSLTVFRVSVYARPVPVVTRDCSSSSEQICSLLCSVNASAATLSWFRGNTLISSINESELSIALSLPLEDQENISYSCELHSMVQTQHLNVSQLCEPCADPGHCCGPTELVIRLVLAALVGVALFLVVMYEVRSGRVERGRTRVRDSQT</sequence>
<dbReference type="Proteomes" id="UP000316079">
    <property type="component" value="Unassembled WGS sequence"/>
</dbReference>
<evidence type="ECO:0000256" key="1">
    <source>
        <dbReference type="SAM" id="Phobius"/>
    </source>
</evidence>
<dbReference type="PROSITE" id="PS50835">
    <property type="entry name" value="IG_LIKE"/>
    <property type="match status" value="2"/>
</dbReference>
<feature type="domain" description="Ig-like" evidence="2">
    <location>
        <begin position="459"/>
        <end position="553"/>
    </location>
</feature>
<name>A0A553RM99_9TELE</name>
<dbReference type="OrthoDB" id="8887389at2759"/>
<reference evidence="3 4" key="1">
    <citation type="journal article" date="2019" name="Sci. Data">
        <title>Hybrid genome assembly and annotation of Danionella translucida.</title>
        <authorList>
            <person name="Kadobianskyi M."/>
            <person name="Schulze L."/>
            <person name="Schuelke M."/>
            <person name="Judkewitz B."/>
        </authorList>
    </citation>
    <scope>NUCLEOTIDE SEQUENCE [LARGE SCALE GENOMIC DNA]</scope>
    <source>
        <strain evidence="3 4">Bolton</strain>
    </source>
</reference>
<protein>
    <recommendedName>
        <fullName evidence="2">Ig-like domain-containing protein</fullName>
    </recommendedName>
</protein>
<accession>A0A553RM99</accession>
<dbReference type="PANTHER" id="PTHR21063:SF4">
    <property type="entry name" value="CD48 ANTIGEN-RELATED"/>
    <property type="match status" value="1"/>
</dbReference>
<dbReference type="InterPro" id="IPR007110">
    <property type="entry name" value="Ig-like_dom"/>
</dbReference>
<dbReference type="InterPro" id="IPR036179">
    <property type="entry name" value="Ig-like_dom_sf"/>
</dbReference>
<dbReference type="STRING" id="623744.A0A553RM99"/>
<dbReference type="InterPro" id="IPR013783">
    <property type="entry name" value="Ig-like_fold"/>
</dbReference>
<dbReference type="PANTHER" id="PTHR21063">
    <property type="entry name" value="LFA-3"/>
    <property type="match status" value="1"/>
</dbReference>
<feature type="domain" description="Ig-like" evidence="2">
    <location>
        <begin position="573"/>
        <end position="649"/>
    </location>
</feature>
<proteinExistence type="predicted"/>
<dbReference type="InterPro" id="IPR003599">
    <property type="entry name" value="Ig_sub"/>
</dbReference>
<dbReference type="InterPro" id="IPR013106">
    <property type="entry name" value="Ig_V-set"/>
</dbReference>
<comment type="caution">
    <text evidence="3">The sequence shown here is derived from an EMBL/GenBank/DDBJ whole genome shotgun (WGS) entry which is preliminary data.</text>
</comment>
<dbReference type="EMBL" id="SRMA01011665">
    <property type="protein sequence ID" value="TRZ03311.1"/>
    <property type="molecule type" value="Genomic_DNA"/>
</dbReference>
<dbReference type="CDD" id="cd00099">
    <property type="entry name" value="IgV"/>
    <property type="match status" value="1"/>
</dbReference>
<organism evidence="3 4">
    <name type="scientific">Danionella cerebrum</name>
    <dbReference type="NCBI Taxonomy" id="2873325"/>
    <lineage>
        <taxon>Eukaryota</taxon>
        <taxon>Metazoa</taxon>
        <taxon>Chordata</taxon>
        <taxon>Craniata</taxon>
        <taxon>Vertebrata</taxon>
        <taxon>Euteleostomi</taxon>
        <taxon>Actinopterygii</taxon>
        <taxon>Neopterygii</taxon>
        <taxon>Teleostei</taxon>
        <taxon>Ostariophysi</taxon>
        <taxon>Cypriniformes</taxon>
        <taxon>Danionidae</taxon>
        <taxon>Danioninae</taxon>
        <taxon>Danionella</taxon>
    </lineage>
</organism>
<evidence type="ECO:0000313" key="3">
    <source>
        <dbReference type="EMBL" id="TRZ03311.1"/>
    </source>
</evidence>
<feature type="non-terminal residue" evidence="3">
    <location>
        <position position="1"/>
    </location>
</feature>
<feature type="transmembrane region" description="Helical" evidence="1">
    <location>
        <begin position="667"/>
        <end position="689"/>
    </location>
</feature>
<dbReference type="Gene3D" id="2.60.40.10">
    <property type="entry name" value="Immunoglobulins"/>
    <property type="match status" value="6"/>
</dbReference>
<dbReference type="AlphaFoldDB" id="A0A553RM99"/>
<keyword evidence="1" id="KW-0812">Transmembrane</keyword>
<keyword evidence="1" id="KW-1133">Transmembrane helix</keyword>